<protein>
    <recommendedName>
        <fullName evidence="3">DnaA N-terminal domain-containing protein</fullName>
    </recommendedName>
</protein>
<proteinExistence type="predicted"/>
<sequence length="227" mass="25318">MQIVRPVGREAAAKKYDILSALMAHALAGDAHRQRLVLRLMALITTRYNWQKNELTVGQREIARLWCVDERTVKRDMARLRGLGWITVKRQGARGRVSVLGMDLERILLDSRPAWPNVGEDYVARMTGREPSLAEEGGPNVVPFRRADPVPAGQGVWAMIRDRLQAEDPALFEAWFAGLVETGQGAGVLHLAAPSRFHATYVRTHLLGRLQMAARRADAGLQAVRVD</sequence>
<evidence type="ECO:0000313" key="2">
    <source>
        <dbReference type="Proteomes" id="UP000309747"/>
    </source>
</evidence>
<dbReference type="Proteomes" id="UP000309747">
    <property type="component" value="Unassembled WGS sequence"/>
</dbReference>
<dbReference type="SUPFAM" id="SSF46785">
    <property type="entry name" value="Winged helix' DNA-binding domain"/>
    <property type="match status" value="1"/>
</dbReference>
<dbReference type="RefSeq" id="WP_136885784.1">
    <property type="nucleotide sequence ID" value="NZ_SUNI01000006.1"/>
</dbReference>
<name>A0A4U0R9R7_9RHOB</name>
<keyword evidence="2" id="KW-1185">Reference proteome</keyword>
<reference evidence="1 2" key="1">
    <citation type="submission" date="2019-04" db="EMBL/GenBank/DDBJ databases">
        <authorList>
            <person name="Li J."/>
        </authorList>
    </citation>
    <scope>NUCLEOTIDE SEQUENCE [LARGE SCALE GENOMIC DNA]</scope>
    <source>
        <strain evidence="1 2">KCTC 42687</strain>
    </source>
</reference>
<dbReference type="AlphaFoldDB" id="A0A4U0R9R7"/>
<comment type="caution">
    <text evidence="1">The sequence shown here is derived from an EMBL/GenBank/DDBJ whole genome shotgun (WGS) entry which is preliminary data.</text>
</comment>
<organism evidence="1 2">
    <name type="scientific">Paracoccus gahaiensis</name>
    <dbReference type="NCBI Taxonomy" id="1706839"/>
    <lineage>
        <taxon>Bacteria</taxon>
        <taxon>Pseudomonadati</taxon>
        <taxon>Pseudomonadota</taxon>
        <taxon>Alphaproteobacteria</taxon>
        <taxon>Rhodobacterales</taxon>
        <taxon>Paracoccaceae</taxon>
        <taxon>Paracoccus</taxon>
    </lineage>
</organism>
<dbReference type="InterPro" id="IPR036390">
    <property type="entry name" value="WH_DNA-bd_sf"/>
</dbReference>
<accession>A0A4U0R9R7</accession>
<dbReference type="EMBL" id="SUNI01000006">
    <property type="protein sequence ID" value="TJZ91953.1"/>
    <property type="molecule type" value="Genomic_DNA"/>
</dbReference>
<evidence type="ECO:0008006" key="3">
    <source>
        <dbReference type="Google" id="ProtNLM"/>
    </source>
</evidence>
<dbReference type="Gene3D" id="3.30.300.180">
    <property type="match status" value="1"/>
</dbReference>
<evidence type="ECO:0000313" key="1">
    <source>
        <dbReference type="EMBL" id="TJZ91953.1"/>
    </source>
</evidence>
<dbReference type="InterPro" id="IPR038454">
    <property type="entry name" value="DnaA_N_sf"/>
</dbReference>
<dbReference type="OrthoDB" id="7657434at2"/>
<gene>
    <name evidence="1" type="ORF">FA743_09030</name>
</gene>